<proteinExistence type="predicted"/>
<dbReference type="PANTHER" id="PTHR33885:SF3">
    <property type="entry name" value="PHAGE SHOCK PROTEIN C"/>
    <property type="match status" value="1"/>
</dbReference>
<dbReference type="EMBL" id="JAPEQV010000003">
    <property type="protein sequence ID" value="MDF2311993.1"/>
    <property type="molecule type" value="Genomic_DNA"/>
</dbReference>
<feature type="region of interest" description="Disordered" evidence="6">
    <location>
        <begin position="73"/>
        <end position="105"/>
    </location>
</feature>
<dbReference type="EMBL" id="JAVLAO010000001">
    <property type="protein sequence ID" value="MDT7039911.1"/>
    <property type="molecule type" value="Genomic_DNA"/>
</dbReference>
<keyword evidence="3 7" id="KW-0812">Transmembrane</keyword>
<dbReference type="GeneID" id="49393082"/>
<name>A0A241RNG1_LACPE</name>
<dbReference type="KEGG" id="lpg:BB562_13340"/>
<evidence type="ECO:0000313" key="13">
    <source>
        <dbReference type="EMBL" id="RMW56931.1"/>
    </source>
</evidence>
<dbReference type="RefSeq" id="WP_050339150.1">
    <property type="nucleotide sequence ID" value="NZ_BJZC01000070.1"/>
</dbReference>
<dbReference type="OrthoDB" id="9815286at2"/>
<reference evidence="11 14" key="1">
    <citation type="submission" date="2018-03" db="EMBL/GenBank/DDBJ databases">
        <title>Draft Genome Sequences of six Lactobacillus pentosus Strains Isolated from Brines of Traditionally Fermented Spanish-Style Green Table Olives.</title>
        <authorList>
            <person name="Calero-Delgado B."/>
            <person name="Martin-Platero A.M."/>
            <person name="Perez-Pulido A.J."/>
            <person name="Benitez-Cabello A."/>
            <person name="Casimiro-Soriguer C.S."/>
            <person name="Martinez-Bueno M."/>
            <person name="Arroyo-Lopez F.N."/>
            <person name="Rodriguez-Gomez F."/>
            <person name="Bautista-Gallego J."/>
            <person name="Garrido-Fernandez A."/>
            <person name="Jimenez-Diaz R."/>
        </authorList>
    </citation>
    <scope>NUCLEOTIDE SEQUENCE [LARGE SCALE GENOMIC DNA]</scope>
    <source>
        <strain evidence="11 14">IG2</strain>
    </source>
</reference>
<reference evidence="10" key="5">
    <citation type="submission" date="2023-08" db="EMBL/GenBank/DDBJ databases">
        <authorList>
            <person name="Page C.A."/>
            <person name="Perez-Diaz I.M."/>
        </authorList>
    </citation>
    <scope>NUCLEOTIDE SEQUENCE</scope>
    <source>
        <strain evidence="10">1.8.9</strain>
    </source>
</reference>
<organism evidence="10 17">
    <name type="scientific">Lactiplantibacillus pentosus</name>
    <name type="common">Lactobacillus pentosus</name>
    <dbReference type="NCBI Taxonomy" id="1589"/>
    <lineage>
        <taxon>Bacteria</taxon>
        <taxon>Bacillati</taxon>
        <taxon>Bacillota</taxon>
        <taxon>Bacilli</taxon>
        <taxon>Lactobacillales</taxon>
        <taxon>Lactobacillaceae</taxon>
        <taxon>Lactiplantibacillus</taxon>
    </lineage>
</organism>
<dbReference type="Proteomes" id="UP000276249">
    <property type="component" value="Unassembled WGS sequence"/>
</dbReference>
<evidence type="ECO:0000256" key="3">
    <source>
        <dbReference type="ARBA" id="ARBA00022692"/>
    </source>
</evidence>
<evidence type="ECO:0000313" key="16">
    <source>
        <dbReference type="Proteomes" id="UP000281061"/>
    </source>
</evidence>
<evidence type="ECO:0000313" key="15">
    <source>
        <dbReference type="Proteomes" id="UP000276249"/>
    </source>
</evidence>
<dbReference type="GO" id="GO:0005886">
    <property type="term" value="C:plasma membrane"/>
    <property type="evidence" value="ECO:0007669"/>
    <property type="project" value="UniProtKB-SubCell"/>
</dbReference>
<feature type="compositionally biased region" description="Polar residues" evidence="6">
    <location>
        <begin position="74"/>
        <end position="83"/>
    </location>
</feature>
<feature type="domain" description="Phage shock protein PspC N-terminal" evidence="8">
    <location>
        <begin position="8"/>
        <end position="63"/>
    </location>
</feature>
<reference evidence="15 16" key="2">
    <citation type="submission" date="2018-10" db="EMBL/GenBank/DDBJ databases">
        <title>Genome sequences of five Lactobacillus pentosus strains isolated from brines of traditionally fermented spanish-style green table olives and differences between them.</title>
        <authorList>
            <person name="Jimenez Diaz R."/>
        </authorList>
    </citation>
    <scope>NUCLEOTIDE SEQUENCE [LARGE SCALE GENOMIC DNA]</scope>
    <source>
        <strain evidence="12 15">IG10</strain>
        <strain evidence="13 16">IG8</strain>
    </source>
</reference>
<accession>A0A241RNG1</accession>
<comment type="subcellular location">
    <subcellularLocation>
        <location evidence="1">Cell membrane</location>
        <topology evidence="1">Single-pass membrane protein</topology>
    </subcellularLocation>
</comment>
<keyword evidence="5 7" id="KW-0472">Membrane</keyword>
<dbReference type="Proteomes" id="UP000281061">
    <property type="component" value="Unassembled WGS sequence"/>
</dbReference>
<keyword evidence="4 7" id="KW-1133">Transmembrane helix</keyword>
<reference evidence="9" key="4">
    <citation type="journal article" date="2023" name="Front Nutr">
        <title>Lactiplantibacillus pentosus P2020 protects the hyperuricemia and renal inflammation in mice.</title>
        <authorList>
            <person name="Wang Z."/>
            <person name="Song L."/>
            <person name="Li X."/>
            <person name="Xiao Y."/>
            <person name="Huang Y."/>
            <person name="Zhang Y."/>
            <person name="Li J."/>
            <person name="Li M."/>
            <person name="Ren Z."/>
        </authorList>
    </citation>
    <scope>NUCLEOTIDE SEQUENCE</scope>
    <source>
        <strain evidence="9">P2000</strain>
    </source>
</reference>
<evidence type="ECO:0000256" key="5">
    <source>
        <dbReference type="ARBA" id="ARBA00023136"/>
    </source>
</evidence>
<dbReference type="AlphaFoldDB" id="A0A241RNG1"/>
<keyword evidence="14" id="KW-1185">Reference proteome</keyword>
<dbReference type="Pfam" id="PF04024">
    <property type="entry name" value="PspC"/>
    <property type="match status" value="1"/>
</dbReference>
<dbReference type="PANTHER" id="PTHR33885">
    <property type="entry name" value="PHAGE SHOCK PROTEIN C"/>
    <property type="match status" value="1"/>
</dbReference>
<evidence type="ECO:0000256" key="6">
    <source>
        <dbReference type="SAM" id="MobiDB-lite"/>
    </source>
</evidence>
<evidence type="ECO:0000256" key="4">
    <source>
        <dbReference type="ARBA" id="ARBA00022989"/>
    </source>
</evidence>
<evidence type="ECO:0000313" key="17">
    <source>
        <dbReference type="Proteomes" id="UP001263852"/>
    </source>
</evidence>
<protein>
    <submittedName>
        <fullName evidence="10">PspC domain-containing protein</fullName>
    </submittedName>
</protein>
<feature type="transmembrane region" description="Helical" evidence="7">
    <location>
        <begin position="36"/>
        <end position="57"/>
    </location>
</feature>
<dbReference type="EMBL" id="PVOB01000154">
    <property type="protein sequence ID" value="PRO94662.1"/>
    <property type="molecule type" value="Genomic_DNA"/>
</dbReference>
<evidence type="ECO:0000256" key="7">
    <source>
        <dbReference type="SAM" id="Phobius"/>
    </source>
</evidence>
<evidence type="ECO:0000256" key="1">
    <source>
        <dbReference type="ARBA" id="ARBA00004162"/>
    </source>
</evidence>
<evidence type="ECO:0000313" key="14">
    <source>
        <dbReference type="Proteomes" id="UP000238378"/>
    </source>
</evidence>
<dbReference type="Proteomes" id="UP001263852">
    <property type="component" value="Unassembled WGS sequence"/>
</dbReference>
<dbReference type="InterPro" id="IPR052027">
    <property type="entry name" value="PspC"/>
</dbReference>
<evidence type="ECO:0000313" key="12">
    <source>
        <dbReference type="EMBL" id="RMW48774.1"/>
    </source>
</evidence>
<dbReference type="EMBL" id="RDCJ01000073">
    <property type="protein sequence ID" value="RMW48774.1"/>
    <property type="molecule type" value="Genomic_DNA"/>
</dbReference>
<reference evidence="9" key="3">
    <citation type="submission" date="2022-11" db="EMBL/GenBank/DDBJ databases">
        <authorList>
            <person name="Wang Z."/>
        </authorList>
    </citation>
    <scope>NUCLEOTIDE SEQUENCE</scope>
    <source>
        <strain evidence="9">P2000</strain>
    </source>
</reference>
<evidence type="ECO:0000313" key="10">
    <source>
        <dbReference type="EMBL" id="MDT7039911.1"/>
    </source>
</evidence>
<evidence type="ECO:0000313" key="9">
    <source>
        <dbReference type="EMBL" id="MDF2311993.1"/>
    </source>
</evidence>
<keyword evidence="2" id="KW-1003">Cell membrane</keyword>
<gene>
    <name evidence="11" type="ORF">C6Y08_08805</name>
    <name evidence="13" type="ORF">D6U17_02150</name>
    <name evidence="12" type="ORF">D6U18_07605</name>
    <name evidence="9" type="ORF">OOJ94_04090</name>
    <name evidence="10" type="ORF">RI555_13180</name>
</gene>
<dbReference type="Proteomes" id="UP001151834">
    <property type="component" value="Unassembled WGS sequence"/>
</dbReference>
<sequence length="105" mass="11940">MKSNTKQKLTKSNNRVFAGVLGGIAEYLNWNANVLRVLYVILTLITHGFGLLVYLLLMTIIPSKPENTGFFEQMRQSAGQPAQPTKHGRKEIHNVHEEDEPRHQD</sequence>
<evidence type="ECO:0000313" key="11">
    <source>
        <dbReference type="EMBL" id="PRO94662.1"/>
    </source>
</evidence>
<evidence type="ECO:0000256" key="2">
    <source>
        <dbReference type="ARBA" id="ARBA00022475"/>
    </source>
</evidence>
<dbReference type="EMBL" id="RDCL01000025">
    <property type="protein sequence ID" value="RMW56931.1"/>
    <property type="molecule type" value="Genomic_DNA"/>
</dbReference>
<evidence type="ECO:0000259" key="8">
    <source>
        <dbReference type="Pfam" id="PF04024"/>
    </source>
</evidence>
<dbReference type="Proteomes" id="UP000238378">
    <property type="component" value="Unassembled WGS sequence"/>
</dbReference>
<feature type="compositionally biased region" description="Basic and acidic residues" evidence="6">
    <location>
        <begin position="91"/>
        <end position="105"/>
    </location>
</feature>
<dbReference type="InterPro" id="IPR007168">
    <property type="entry name" value="Phageshock_PspC_N"/>
</dbReference>
<comment type="caution">
    <text evidence="10">The sequence shown here is derived from an EMBL/GenBank/DDBJ whole genome shotgun (WGS) entry which is preliminary data.</text>
</comment>